<reference evidence="2 3" key="1">
    <citation type="journal article" date="2013" name="ISME J.">
        <title>Comparative genomics of pathogenic lineages of Vibrio nigripulchritudo identifies virulence-associated traits.</title>
        <authorList>
            <person name="Goudenege D."/>
            <person name="Labreuche Y."/>
            <person name="Krin E."/>
            <person name="Ansquer D."/>
            <person name="Mangenot S."/>
            <person name="Calteau A."/>
            <person name="Medigue C."/>
            <person name="Mazel D."/>
            <person name="Polz M.F."/>
            <person name="Le Roux F."/>
        </authorList>
    </citation>
    <scope>NUCLEOTIDE SEQUENCE [LARGE SCALE GENOMIC DNA]</scope>
    <source>
        <strain evidence="3">SnF1</strain>
    </source>
</reference>
<evidence type="ECO:0000313" key="3">
    <source>
        <dbReference type="Proteomes" id="UP000016895"/>
    </source>
</evidence>
<dbReference type="EMBL" id="FO203526">
    <property type="protein sequence ID" value="CCO57730.1"/>
    <property type="molecule type" value="Genomic_DNA"/>
</dbReference>
<dbReference type="KEGG" id="vni:VIBNI_A1617"/>
<dbReference type="Proteomes" id="UP000016895">
    <property type="component" value="Chromosome 1"/>
</dbReference>
<sequence>MRFWLLNWALAVKSKIGDIDLIRNIMTYYRDKKRTYFEDLNSLVLALVGMTSFLVAGYFGLNLSKIVPNFVKIANQNPINKDAIIIALLLGSYGLVFWFFGCIAARCHSLIYERWFR</sequence>
<organism evidence="2 3">
    <name type="scientific">Vibrio nigripulchritudo</name>
    <dbReference type="NCBI Taxonomy" id="28173"/>
    <lineage>
        <taxon>Bacteria</taxon>
        <taxon>Pseudomonadati</taxon>
        <taxon>Pseudomonadota</taxon>
        <taxon>Gammaproteobacteria</taxon>
        <taxon>Vibrionales</taxon>
        <taxon>Vibrionaceae</taxon>
        <taxon>Vibrio</taxon>
    </lineage>
</organism>
<keyword evidence="1" id="KW-1133">Transmembrane helix</keyword>
<evidence type="ECO:0000313" key="2">
    <source>
        <dbReference type="EMBL" id="CCO57730.1"/>
    </source>
</evidence>
<name>U4JXS3_9VIBR</name>
<evidence type="ECO:0000256" key="1">
    <source>
        <dbReference type="SAM" id="Phobius"/>
    </source>
</evidence>
<accession>U4JXS3</accession>
<protein>
    <submittedName>
        <fullName evidence="2">Uncharacterized protein</fullName>
    </submittedName>
</protein>
<feature type="transmembrane region" description="Helical" evidence="1">
    <location>
        <begin position="40"/>
        <end position="63"/>
    </location>
</feature>
<keyword evidence="1" id="KW-0812">Transmembrane</keyword>
<gene>
    <name evidence="2" type="ORF">VIBNI_A1617</name>
</gene>
<dbReference type="AlphaFoldDB" id="U4JXS3"/>
<dbReference type="STRING" id="28173.VIBNI_A1617"/>
<keyword evidence="3" id="KW-1185">Reference proteome</keyword>
<proteinExistence type="predicted"/>
<feature type="transmembrane region" description="Helical" evidence="1">
    <location>
        <begin position="83"/>
        <end position="107"/>
    </location>
</feature>
<keyword evidence="1" id="KW-0472">Membrane</keyword>